<evidence type="ECO:0000313" key="1">
    <source>
        <dbReference type="EMBL" id="KAF4617654.1"/>
    </source>
</evidence>
<dbReference type="EMBL" id="JAACJL010000030">
    <property type="protein sequence ID" value="KAF4617654.1"/>
    <property type="molecule type" value="Genomic_DNA"/>
</dbReference>
<comment type="caution">
    <text evidence="1">The sequence shown here is derived from an EMBL/GenBank/DDBJ whole genome shotgun (WGS) entry which is preliminary data.</text>
</comment>
<dbReference type="AlphaFoldDB" id="A0A8H4VRR3"/>
<sequence>MALFSGLEAVWTPTVIEEALVWPSVLVNRLKRGTDVADNLSSMRLELAKWLFKDLRCGTTPRAEACKREAFFAAHHDEEITARASGTIPLSEL</sequence>
<keyword evidence="2" id="KW-1185">Reference proteome</keyword>
<gene>
    <name evidence="1" type="ORF">D9613_005679</name>
</gene>
<accession>A0A8H4VRR3</accession>
<name>A0A8H4VRR3_9AGAR</name>
<protein>
    <submittedName>
        <fullName evidence="1">Uncharacterized protein</fullName>
    </submittedName>
</protein>
<dbReference type="Proteomes" id="UP000521872">
    <property type="component" value="Unassembled WGS sequence"/>
</dbReference>
<proteinExistence type="predicted"/>
<evidence type="ECO:0000313" key="2">
    <source>
        <dbReference type="Proteomes" id="UP000521872"/>
    </source>
</evidence>
<reference evidence="1 2" key="1">
    <citation type="submission" date="2019-12" db="EMBL/GenBank/DDBJ databases">
        <authorList>
            <person name="Floudas D."/>
            <person name="Bentzer J."/>
            <person name="Ahren D."/>
            <person name="Johansson T."/>
            <person name="Persson P."/>
            <person name="Tunlid A."/>
        </authorList>
    </citation>
    <scope>NUCLEOTIDE SEQUENCE [LARGE SCALE GENOMIC DNA]</scope>
    <source>
        <strain evidence="1 2">CBS 102.39</strain>
    </source>
</reference>
<organism evidence="1 2">
    <name type="scientific">Agrocybe pediades</name>
    <dbReference type="NCBI Taxonomy" id="84607"/>
    <lineage>
        <taxon>Eukaryota</taxon>
        <taxon>Fungi</taxon>
        <taxon>Dikarya</taxon>
        <taxon>Basidiomycota</taxon>
        <taxon>Agaricomycotina</taxon>
        <taxon>Agaricomycetes</taxon>
        <taxon>Agaricomycetidae</taxon>
        <taxon>Agaricales</taxon>
        <taxon>Agaricineae</taxon>
        <taxon>Strophariaceae</taxon>
        <taxon>Agrocybe</taxon>
    </lineage>
</organism>